<dbReference type="Proteomes" id="UP000712600">
    <property type="component" value="Unassembled WGS sequence"/>
</dbReference>
<sequence length="134" mass="15162">MLEIRVDRMVDRSLNGSTKKMIGWTIWMESSLRNLILLEPGRFKGIRELPWDLLGCFICADFVHSLIGKELLDINVGLLHIRQVEVQEDSPNPVGAGVAKDVLDVFWVFGQLMQTGLISWFDCDPPDPVWHGAS</sequence>
<dbReference type="EMBL" id="QGKX02001521">
    <property type="protein sequence ID" value="KAF3505797.1"/>
    <property type="molecule type" value="Genomic_DNA"/>
</dbReference>
<evidence type="ECO:0000313" key="1">
    <source>
        <dbReference type="EMBL" id="KAF3505797.1"/>
    </source>
</evidence>
<evidence type="ECO:0000313" key="2">
    <source>
        <dbReference type="Proteomes" id="UP000712600"/>
    </source>
</evidence>
<name>A0A8S9NXQ6_BRACR</name>
<gene>
    <name evidence="1" type="ORF">F2Q69_00003295</name>
</gene>
<accession>A0A8S9NXQ6</accession>
<dbReference type="AlphaFoldDB" id="A0A8S9NXQ6"/>
<protein>
    <submittedName>
        <fullName evidence="1">Uncharacterized protein</fullName>
    </submittedName>
</protein>
<reference evidence="1" key="1">
    <citation type="submission" date="2019-12" db="EMBL/GenBank/DDBJ databases">
        <title>Genome sequencing and annotation of Brassica cretica.</title>
        <authorList>
            <person name="Studholme D.J."/>
            <person name="Sarris P."/>
        </authorList>
    </citation>
    <scope>NUCLEOTIDE SEQUENCE</scope>
    <source>
        <strain evidence="1">PFS-109/04</strain>
        <tissue evidence="1">Leaf</tissue>
    </source>
</reference>
<organism evidence="1 2">
    <name type="scientific">Brassica cretica</name>
    <name type="common">Mustard</name>
    <dbReference type="NCBI Taxonomy" id="69181"/>
    <lineage>
        <taxon>Eukaryota</taxon>
        <taxon>Viridiplantae</taxon>
        <taxon>Streptophyta</taxon>
        <taxon>Embryophyta</taxon>
        <taxon>Tracheophyta</taxon>
        <taxon>Spermatophyta</taxon>
        <taxon>Magnoliopsida</taxon>
        <taxon>eudicotyledons</taxon>
        <taxon>Gunneridae</taxon>
        <taxon>Pentapetalae</taxon>
        <taxon>rosids</taxon>
        <taxon>malvids</taxon>
        <taxon>Brassicales</taxon>
        <taxon>Brassicaceae</taxon>
        <taxon>Brassiceae</taxon>
        <taxon>Brassica</taxon>
    </lineage>
</organism>
<proteinExistence type="predicted"/>
<comment type="caution">
    <text evidence="1">The sequence shown here is derived from an EMBL/GenBank/DDBJ whole genome shotgun (WGS) entry which is preliminary data.</text>
</comment>